<accession>A0ABN8XXW2</accession>
<feature type="region of interest" description="Disordered" evidence="1">
    <location>
        <begin position="1"/>
        <end position="53"/>
    </location>
</feature>
<evidence type="ECO:0000313" key="3">
    <source>
        <dbReference type="Proteomes" id="UP001176941"/>
    </source>
</evidence>
<feature type="compositionally biased region" description="Low complexity" evidence="1">
    <location>
        <begin position="35"/>
        <end position="44"/>
    </location>
</feature>
<evidence type="ECO:0000256" key="1">
    <source>
        <dbReference type="SAM" id="MobiDB-lite"/>
    </source>
</evidence>
<keyword evidence="3" id="KW-1185">Reference proteome</keyword>
<proteinExistence type="predicted"/>
<name>A0ABN8XXW2_RANTA</name>
<gene>
    <name evidence="2" type="ORF">MRATA1EN1_LOCUS3181</name>
</gene>
<reference evidence="2" key="1">
    <citation type="submission" date="2023-04" db="EMBL/GenBank/DDBJ databases">
        <authorList>
            <consortium name="ELIXIR-Norway"/>
        </authorList>
    </citation>
    <scope>NUCLEOTIDE SEQUENCE [LARGE SCALE GENOMIC DNA]</scope>
</reference>
<protein>
    <submittedName>
        <fullName evidence="2">Uncharacterized protein</fullName>
    </submittedName>
</protein>
<sequence>MARLGELAGLGHSADVSSWPHFKDNRANPRGGGAVPRRPGLLPPQARSGQGQLVWQPAAWIWDTDLPPE</sequence>
<evidence type="ECO:0000313" key="2">
    <source>
        <dbReference type="EMBL" id="CAI9154219.1"/>
    </source>
</evidence>
<dbReference type="Proteomes" id="UP001176941">
    <property type="component" value="Chromosome 11"/>
</dbReference>
<dbReference type="EMBL" id="OX459947">
    <property type="protein sequence ID" value="CAI9154219.1"/>
    <property type="molecule type" value="Genomic_DNA"/>
</dbReference>
<organism evidence="2 3">
    <name type="scientific">Rangifer tarandus platyrhynchus</name>
    <name type="common">Svalbard reindeer</name>
    <dbReference type="NCBI Taxonomy" id="3082113"/>
    <lineage>
        <taxon>Eukaryota</taxon>
        <taxon>Metazoa</taxon>
        <taxon>Chordata</taxon>
        <taxon>Craniata</taxon>
        <taxon>Vertebrata</taxon>
        <taxon>Euteleostomi</taxon>
        <taxon>Mammalia</taxon>
        <taxon>Eutheria</taxon>
        <taxon>Laurasiatheria</taxon>
        <taxon>Artiodactyla</taxon>
        <taxon>Ruminantia</taxon>
        <taxon>Pecora</taxon>
        <taxon>Cervidae</taxon>
        <taxon>Odocoileinae</taxon>
        <taxon>Rangifer</taxon>
    </lineage>
</organism>